<dbReference type="RefSeq" id="WP_023659886.1">
    <property type="nucleotide sequence ID" value="NZ_CM002299.1"/>
</dbReference>
<evidence type="ECO:0000259" key="5">
    <source>
        <dbReference type="PROSITE" id="PS50977"/>
    </source>
</evidence>
<keyword evidence="3" id="KW-0804">Transcription</keyword>
<dbReference type="Proteomes" id="UP000019205">
    <property type="component" value="Chromosome"/>
</dbReference>
<evidence type="ECO:0000256" key="2">
    <source>
        <dbReference type="ARBA" id="ARBA00023125"/>
    </source>
</evidence>
<dbReference type="EMBL" id="AAOA02000002">
    <property type="protein sequence ID" value="EAQ98095.2"/>
    <property type="molecule type" value="Genomic_DNA"/>
</dbReference>
<reference evidence="6 7" key="1">
    <citation type="journal article" date="2007" name="Proc. Natl. Acad. Sci. U.S.A.">
        <title>Characterization of a marine gammaproteobacterium capable of aerobic anoxygenic photosynthesis.</title>
        <authorList>
            <person name="Fuchs B.M."/>
            <person name="Spring S."/>
            <person name="Teeling H."/>
            <person name="Quast C."/>
            <person name="Wulf J."/>
            <person name="Schattenhofer M."/>
            <person name="Yan S."/>
            <person name="Ferriera S."/>
            <person name="Johnson J."/>
            <person name="Glockner F.O."/>
            <person name="Amann R."/>
        </authorList>
    </citation>
    <scope>NUCLEOTIDE SEQUENCE [LARGE SCALE GENOMIC DNA]</scope>
    <source>
        <strain evidence="6">KT71</strain>
    </source>
</reference>
<sequence length="201" mass="22117">MSAKDGFSTRDRTLAVATNLFAERGLHGVSLADVAREIGLTKQAVLHHFASKEKLYGEVLTSIAKELETIVSQSQKTECAPEARLAQIFDALHQPSAHARLRTRLLVRELMDVGSRHGTVKTWHLKAFLDQLVGIGRSVDAWSGKPDAEIFAALYQLIGAVSYFAISETTLKGMYGAAETRAIERAFNRELHLLIQTQTSA</sequence>
<name>A4A726_9GAMM</name>
<comment type="caution">
    <text evidence="6">The sequence shown here is derived from an EMBL/GenBank/DDBJ whole genome shotgun (WGS) entry which is preliminary data.</text>
</comment>
<keyword evidence="1" id="KW-0805">Transcription regulation</keyword>
<evidence type="ECO:0000256" key="1">
    <source>
        <dbReference type="ARBA" id="ARBA00023015"/>
    </source>
</evidence>
<dbReference type="HOGENOM" id="CLU_117636_0_0_6"/>
<dbReference type="PROSITE" id="PS50977">
    <property type="entry name" value="HTH_TETR_2"/>
    <property type="match status" value="1"/>
</dbReference>
<dbReference type="PANTHER" id="PTHR30055">
    <property type="entry name" value="HTH-TYPE TRANSCRIPTIONAL REGULATOR RUTR"/>
    <property type="match status" value="1"/>
</dbReference>
<dbReference type="GO" id="GO:0000976">
    <property type="term" value="F:transcription cis-regulatory region binding"/>
    <property type="evidence" value="ECO:0007669"/>
    <property type="project" value="TreeGrafter"/>
</dbReference>
<dbReference type="SUPFAM" id="SSF46689">
    <property type="entry name" value="Homeodomain-like"/>
    <property type="match status" value="1"/>
</dbReference>
<proteinExistence type="predicted"/>
<feature type="domain" description="HTH tetR-type" evidence="5">
    <location>
        <begin position="7"/>
        <end position="67"/>
    </location>
</feature>
<dbReference type="AlphaFoldDB" id="A4A726"/>
<dbReference type="STRING" id="314285.KT71_02572"/>
<evidence type="ECO:0000313" key="7">
    <source>
        <dbReference type="Proteomes" id="UP000019205"/>
    </source>
</evidence>
<dbReference type="OrthoDB" id="6860332at2"/>
<dbReference type="PANTHER" id="PTHR30055:SF234">
    <property type="entry name" value="HTH-TYPE TRANSCRIPTIONAL REGULATOR BETI"/>
    <property type="match status" value="1"/>
</dbReference>
<dbReference type="GO" id="GO:0003700">
    <property type="term" value="F:DNA-binding transcription factor activity"/>
    <property type="evidence" value="ECO:0007669"/>
    <property type="project" value="TreeGrafter"/>
</dbReference>
<evidence type="ECO:0000256" key="4">
    <source>
        <dbReference type="PROSITE-ProRule" id="PRU00335"/>
    </source>
</evidence>
<keyword evidence="2 4" id="KW-0238">DNA-binding</keyword>
<reference evidence="6 7" key="2">
    <citation type="journal article" date="2009" name="PLoS ONE">
        <title>The photosynthetic apparatus and its regulation in the aerobic gammaproteobacterium Congregibacter litoralis gen. nov., sp. nov.</title>
        <authorList>
            <person name="Spring S."/>
            <person name="Lunsdorf H."/>
            <person name="Fuchs B.M."/>
            <person name="Tindall B.J."/>
        </authorList>
    </citation>
    <scope>NUCLEOTIDE SEQUENCE [LARGE SCALE GENOMIC DNA]</scope>
    <source>
        <strain evidence="6">KT71</strain>
    </source>
</reference>
<accession>A4A726</accession>
<gene>
    <name evidence="6" type="ORF">KT71_02572</name>
</gene>
<keyword evidence="7" id="KW-1185">Reference proteome</keyword>
<dbReference type="InterPro" id="IPR001647">
    <property type="entry name" value="HTH_TetR"/>
</dbReference>
<evidence type="ECO:0000256" key="3">
    <source>
        <dbReference type="ARBA" id="ARBA00023163"/>
    </source>
</evidence>
<dbReference type="InterPro" id="IPR050109">
    <property type="entry name" value="HTH-type_TetR-like_transc_reg"/>
</dbReference>
<organism evidence="6 7">
    <name type="scientific">Congregibacter litoralis KT71</name>
    <dbReference type="NCBI Taxonomy" id="314285"/>
    <lineage>
        <taxon>Bacteria</taxon>
        <taxon>Pseudomonadati</taxon>
        <taxon>Pseudomonadota</taxon>
        <taxon>Gammaproteobacteria</taxon>
        <taxon>Cellvibrionales</taxon>
        <taxon>Halieaceae</taxon>
        <taxon>Congregibacter</taxon>
    </lineage>
</organism>
<evidence type="ECO:0000313" key="6">
    <source>
        <dbReference type="EMBL" id="EAQ98095.2"/>
    </source>
</evidence>
<dbReference type="PRINTS" id="PR00455">
    <property type="entry name" value="HTHTETR"/>
</dbReference>
<dbReference type="Gene3D" id="1.10.357.10">
    <property type="entry name" value="Tetracycline Repressor, domain 2"/>
    <property type="match status" value="1"/>
</dbReference>
<dbReference type="eggNOG" id="COG1309">
    <property type="taxonomic scope" value="Bacteria"/>
</dbReference>
<dbReference type="InterPro" id="IPR009057">
    <property type="entry name" value="Homeodomain-like_sf"/>
</dbReference>
<feature type="DNA-binding region" description="H-T-H motif" evidence="4">
    <location>
        <begin position="30"/>
        <end position="49"/>
    </location>
</feature>
<dbReference type="Pfam" id="PF00440">
    <property type="entry name" value="TetR_N"/>
    <property type="match status" value="1"/>
</dbReference>
<protein>
    <submittedName>
        <fullName evidence="6">Transcriptional regulator, TetR family</fullName>
    </submittedName>
</protein>